<keyword evidence="1" id="KW-0732">Signal</keyword>
<dbReference type="PANTHER" id="PTHR22699">
    <property type="entry name" value="THIOREDOXIN DOMAIN-CONTAINING PROTEIN 16"/>
    <property type="match status" value="1"/>
</dbReference>
<feature type="signal peptide" evidence="1">
    <location>
        <begin position="1"/>
        <end position="20"/>
    </location>
</feature>
<dbReference type="AlphaFoldDB" id="A0A423X419"/>
<evidence type="ECO:0000256" key="1">
    <source>
        <dbReference type="SAM" id="SignalP"/>
    </source>
</evidence>
<dbReference type="CDD" id="cd02981">
    <property type="entry name" value="PDI_b_family"/>
    <property type="match status" value="1"/>
</dbReference>
<dbReference type="OrthoDB" id="427280at2759"/>
<comment type="caution">
    <text evidence="2">The sequence shown here is derived from an EMBL/GenBank/DDBJ whole genome shotgun (WGS) entry which is preliminary data.</text>
</comment>
<evidence type="ECO:0000313" key="2">
    <source>
        <dbReference type="EMBL" id="ROW10607.1"/>
    </source>
</evidence>
<dbReference type="EMBL" id="LKEA01000003">
    <property type="protein sequence ID" value="ROW10607.1"/>
    <property type="molecule type" value="Genomic_DNA"/>
</dbReference>
<organism evidence="2 3">
    <name type="scientific">Cytospora schulzeri</name>
    <dbReference type="NCBI Taxonomy" id="448051"/>
    <lineage>
        <taxon>Eukaryota</taxon>
        <taxon>Fungi</taxon>
        <taxon>Dikarya</taxon>
        <taxon>Ascomycota</taxon>
        <taxon>Pezizomycotina</taxon>
        <taxon>Sordariomycetes</taxon>
        <taxon>Sordariomycetidae</taxon>
        <taxon>Diaporthales</taxon>
        <taxon>Cytosporaceae</taxon>
        <taxon>Cytospora</taxon>
    </lineage>
</organism>
<dbReference type="CDD" id="cd02961">
    <property type="entry name" value="PDI_a_family"/>
    <property type="match status" value="1"/>
</dbReference>
<dbReference type="SUPFAM" id="SSF52833">
    <property type="entry name" value="Thioredoxin-like"/>
    <property type="match status" value="3"/>
</dbReference>
<dbReference type="InterPro" id="IPR036249">
    <property type="entry name" value="Thioredoxin-like_sf"/>
</dbReference>
<name>A0A423X419_9PEZI</name>
<dbReference type="PANTHER" id="PTHR22699:SF1">
    <property type="entry name" value="THIOREDOXIN DOMAIN-CONTAINING PROTEIN 16"/>
    <property type="match status" value="1"/>
</dbReference>
<dbReference type="InterPro" id="IPR040090">
    <property type="entry name" value="TXNDC16"/>
</dbReference>
<evidence type="ECO:0008006" key="4">
    <source>
        <dbReference type="Google" id="ProtNLM"/>
    </source>
</evidence>
<gene>
    <name evidence="2" type="ORF">VMCG_01624</name>
</gene>
<sequence>MCLYPCLLTWLVFAAVPSQSWDHSDGAALKATLDRISRTGDICLVAFVAPSERNSQALEKEWLLAISDTESSFLSIDCETESRLCADFMIESHPTLKVFEKADSGYSSTTYLGPQRASGLHTFIVADETVFIGYISASDTAIIQAFSDVAEKFREEFTFGVVSDEALIRAQKLESPTVVCHAVNNGENRSFGSFSEPEALLNFVAEASRPAIGELTLYNQQRLLDRGWPMVYIFAETEQDRAKLREDLHGFAKGYYESLTCITVDPLQFSDLQAEMGLEPGIYPSGAVHQLSKGRVYPYPRGLPLDSRSLQKWGLDVWQGRVKPWTPPGMATTYDGDIGSTRVAKRKLSIANIPGVKVQVAGHDEL</sequence>
<evidence type="ECO:0000313" key="3">
    <source>
        <dbReference type="Proteomes" id="UP000283895"/>
    </source>
</evidence>
<keyword evidence="3" id="KW-1185">Reference proteome</keyword>
<feature type="chain" id="PRO_5019050810" description="Thioredoxin domain-containing protein" evidence="1">
    <location>
        <begin position="21"/>
        <end position="366"/>
    </location>
</feature>
<dbReference type="Pfam" id="PF13848">
    <property type="entry name" value="Thioredoxin_6"/>
    <property type="match status" value="1"/>
</dbReference>
<protein>
    <recommendedName>
        <fullName evidence="4">Thioredoxin domain-containing protein</fullName>
    </recommendedName>
</protein>
<dbReference type="Gene3D" id="3.40.30.10">
    <property type="entry name" value="Glutaredoxin"/>
    <property type="match status" value="3"/>
</dbReference>
<proteinExistence type="predicted"/>
<dbReference type="CDD" id="cd02982">
    <property type="entry name" value="PDI_b'_family"/>
    <property type="match status" value="1"/>
</dbReference>
<accession>A0A423X419</accession>
<reference evidence="2 3" key="1">
    <citation type="submission" date="2015-09" db="EMBL/GenBank/DDBJ databases">
        <title>Host preference determinants of Valsa canker pathogens revealed by comparative genomics.</title>
        <authorList>
            <person name="Yin Z."/>
            <person name="Huang L."/>
        </authorList>
    </citation>
    <scope>NUCLEOTIDE SEQUENCE [LARGE SCALE GENOMIC DNA]</scope>
    <source>
        <strain evidence="2 3">03-1</strain>
    </source>
</reference>
<dbReference type="Proteomes" id="UP000283895">
    <property type="component" value="Unassembled WGS sequence"/>
</dbReference>
<dbReference type="STRING" id="356882.A0A423X419"/>